<dbReference type="AlphaFoldDB" id="A0A4S9A3D9"/>
<comment type="caution">
    <text evidence="7">The sequence shown here is derived from an EMBL/GenBank/DDBJ whole genome shotgun (WGS) entry which is preliminary data.</text>
</comment>
<evidence type="ECO:0000313" key="7">
    <source>
        <dbReference type="EMBL" id="THW73512.1"/>
    </source>
</evidence>
<dbReference type="PROSITE" id="PS50166">
    <property type="entry name" value="IMPORTIN_B_NT"/>
    <property type="match status" value="1"/>
</dbReference>
<evidence type="ECO:0000256" key="5">
    <source>
        <dbReference type="ARBA" id="ARBA00022927"/>
    </source>
</evidence>
<proteinExistence type="predicted"/>
<evidence type="ECO:0000256" key="1">
    <source>
        <dbReference type="ARBA" id="ARBA00004496"/>
    </source>
</evidence>
<protein>
    <submittedName>
        <fullName evidence="7">ARM repeat-containing protein</fullName>
    </submittedName>
</protein>
<evidence type="ECO:0000256" key="2">
    <source>
        <dbReference type="ARBA" id="ARBA00022448"/>
    </source>
</evidence>
<dbReference type="InterPro" id="IPR001494">
    <property type="entry name" value="Importin-beta_N"/>
</dbReference>
<name>A0A4S9A3D9_AURPU</name>
<sequence length="952" mass="106942">MKCRPPPHPDIMSWSPQPEPLGQLALFLKDSLNPRDKTAQKNAELALKNAGSNPDINNYLAYLCVSPEAPAALSSDDYFVSRSAAAVMLKNNVKISYKTMAEPNKEYLRSTILQGLQDQDKRIRSYAGNVVTEIVRQGGILGWPQVLAELISLIENRDGNIASHIQDGAMSALLKICEDNKKALNRLYEGQRPLDFLIPKLIEFTTSPTPTVRSKALGTLNFFVDDPMPQAMQDNVEKFLVQLFTLAQNDQDEEVRRFICRSFTKLASNVPALVMPHLGGIIDYVVVQQKSDPESDLALDAAEFFFENCEVEELQDEFNQYLDKIVPVLLESMIYSQDDQAKLEAEAEEDAEKEDKEEDIKPQFASAKEKGIAVKSEDFVNGNGYAYDDGELSDGELEDDDDYGEDPEEMWNLRKCSAAALDTFATRFHERVFEFTLPYLKSNLNHAEWPNREAAVLALGAISVGCMETVKPSLPDLVPFLISLLTDSQPVVRQITCWALGRYSSWASHLDEAGKRQFFEPMMEGILFRMLDNNKRVQEAAASAFANLEDQATTEITPYCVIIAQQFVRCFAKYKDKNMYILYDCVQTLAEHVGPDMAQPAIVDLLMPALIQRWTSVSDKSREMFPLLECLAYIATALGEAFAPYAKPFFSRCIKIIQDNLEEGNLAASQAYMDTPDKDFLVTSLDLLSAIIQALDEARASELIATANPNFFELLAYCMRDSNNDVKQSAFALLGDCAIYVFAQMQPYLDSIMRILTMQLDLTEALRGTDPMLKETAFRVINNACWSVGEIAMRHQNGMDPYVEDLLQKLGMILFNQQVPESLNQNAAIALGRMGLGNDQKIAPHLAQFAPAFLNVMQSVEWTDEKLDAFRGFVQIVLDNPQALEQCLLAFFSAIASVPADSRKLPVSQNERPFEGFHKALMAYKNMIPDFDGFISHLPQEQQYELRQNYSL</sequence>
<dbReference type="InterPro" id="IPR058584">
    <property type="entry name" value="IMB1_TNPO1-like_TPR"/>
</dbReference>
<keyword evidence="4" id="KW-0677">Repeat</keyword>
<organism evidence="7 8">
    <name type="scientific">Aureobasidium pullulans</name>
    <name type="common">Black yeast</name>
    <name type="synonym">Pullularia pullulans</name>
    <dbReference type="NCBI Taxonomy" id="5580"/>
    <lineage>
        <taxon>Eukaryota</taxon>
        <taxon>Fungi</taxon>
        <taxon>Dikarya</taxon>
        <taxon>Ascomycota</taxon>
        <taxon>Pezizomycotina</taxon>
        <taxon>Dothideomycetes</taxon>
        <taxon>Dothideomycetidae</taxon>
        <taxon>Dothideales</taxon>
        <taxon>Saccotheciaceae</taxon>
        <taxon>Aureobasidium</taxon>
    </lineage>
</organism>
<dbReference type="PANTHER" id="PTHR10527">
    <property type="entry name" value="IMPORTIN BETA"/>
    <property type="match status" value="1"/>
</dbReference>
<feature type="domain" description="Importin N-terminal" evidence="6">
    <location>
        <begin position="43"/>
        <end position="118"/>
    </location>
</feature>
<comment type="subcellular location">
    <subcellularLocation>
        <location evidence="1">Cytoplasm</location>
    </subcellularLocation>
</comment>
<dbReference type="GO" id="GO:0031267">
    <property type="term" value="F:small GTPase binding"/>
    <property type="evidence" value="ECO:0007669"/>
    <property type="project" value="InterPro"/>
</dbReference>
<dbReference type="EMBL" id="QZAO01000171">
    <property type="protein sequence ID" value="THW73512.1"/>
    <property type="molecule type" value="Genomic_DNA"/>
</dbReference>
<keyword evidence="2" id="KW-0813">Transport</keyword>
<dbReference type="InterPro" id="IPR040122">
    <property type="entry name" value="Importin_beta"/>
</dbReference>
<dbReference type="SMART" id="SM00913">
    <property type="entry name" value="IBN_N"/>
    <property type="match status" value="1"/>
</dbReference>
<keyword evidence="3" id="KW-0963">Cytoplasm</keyword>
<dbReference type="GO" id="GO:0005634">
    <property type="term" value="C:nucleus"/>
    <property type="evidence" value="ECO:0007669"/>
    <property type="project" value="UniProtKB-ARBA"/>
</dbReference>
<reference evidence="7 8" key="1">
    <citation type="submission" date="2018-10" db="EMBL/GenBank/DDBJ databases">
        <title>Fifty Aureobasidium pullulans genomes reveal a recombining polyextremotolerant generalist.</title>
        <authorList>
            <person name="Gostincar C."/>
            <person name="Turk M."/>
            <person name="Zajc J."/>
            <person name="Gunde-Cimerman N."/>
        </authorList>
    </citation>
    <scope>NUCLEOTIDE SEQUENCE [LARGE SCALE GENOMIC DNA]</scope>
    <source>
        <strain evidence="7 8">EXF-10659</strain>
    </source>
</reference>
<evidence type="ECO:0000256" key="4">
    <source>
        <dbReference type="ARBA" id="ARBA00022737"/>
    </source>
</evidence>
<evidence type="ECO:0000256" key="3">
    <source>
        <dbReference type="ARBA" id="ARBA00022490"/>
    </source>
</evidence>
<evidence type="ECO:0000313" key="8">
    <source>
        <dbReference type="Proteomes" id="UP000308802"/>
    </source>
</evidence>
<dbReference type="InterPro" id="IPR016024">
    <property type="entry name" value="ARM-type_fold"/>
</dbReference>
<accession>A0A4S9A3D9</accession>
<dbReference type="SUPFAM" id="SSF48371">
    <property type="entry name" value="ARM repeat"/>
    <property type="match status" value="1"/>
</dbReference>
<dbReference type="Gene3D" id="1.25.10.10">
    <property type="entry name" value="Leucine-rich Repeat Variant"/>
    <property type="match status" value="2"/>
</dbReference>
<dbReference type="Pfam" id="PF13513">
    <property type="entry name" value="HEAT_EZ"/>
    <property type="match status" value="1"/>
</dbReference>
<keyword evidence="5" id="KW-0653">Protein transport</keyword>
<dbReference type="Proteomes" id="UP000308802">
    <property type="component" value="Unassembled WGS sequence"/>
</dbReference>
<dbReference type="Pfam" id="PF25574">
    <property type="entry name" value="TPR_IMB1"/>
    <property type="match status" value="1"/>
</dbReference>
<evidence type="ECO:0000259" key="6">
    <source>
        <dbReference type="PROSITE" id="PS50166"/>
    </source>
</evidence>
<dbReference type="Pfam" id="PF03810">
    <property type="entry name" value="IBN_N"/>
    <property type="match status" value="1"/>
</dbReference>
<dbReference type="InterPro" id="IPR011989">
    <property type="entry name" value="ARM-like"/>
</dbReference>
<gene>
    <name evidence="7" type="ORF">D6D19_05589</name>
</gene>
<dbReference type="FunFam" id="1.25.10.10:FF:000219">
    <property type="entry name" value="Importin subunit beta-2"/>
    <property type="match status" value="1"/>
</dbReference>
<dbReference type="GO" id="GO:0006606">
    <property type="term" value="P:protein import into nucleus"/>
    <property type="evidence" value="ECO:0007669"/>
    <property type="project" value="InterPro"/>
</dbReference>
<dbReference type="GO" id="GO:0005737">
    <property type="term" value="C:cytoplasm"/>
    <property type="evidence" value="ECO:0007669"/>
    <property type="project" value="UniProtKB-SubCell"/>
</dbReference>